<protein>
    <submittedName>
        <fullName evidence="2">Uncharacterized protein</fullName>
    </submittedName>
</protein>
<dbReference type="AlphaFoldDB" id="A0A7W7LGI7"/>
<evidence type="ECO:0000256" key="1">
    <source>
        <dbReference type="SAM" id="MobiDB-lite"/>
    </source>
</evidence>
<name>A0A7W7LGI7_STRNE</name>
<organism evidence="2 3">
    <name type="scientific">Streptomyces netropsis</name>
    <name type="common">Streptoverticillium netropsis</name>
    <dbReference type="NCBI Taxonomy" id="55404"/>
    <lineage>
        <taxon>Bacteria</taxon>
        <taxon>Bacillati</taxon>
        <taxon>Actinomycetota</taxon>
        <taxon>Actinomycetes</taxon>
        <taxon>Kitasatosporales</taxon>
        <taxon>Streptomycetaceae</taxon>
        <taxon>Streptomyces</taxon>
    </lineage>
</organism>
<feature type="region of interest" description="Disordered" evidence="1">
    <location>
        <begin position="1"/>
        <end position="35"/>
    </location>
</feature>
<dbReference type="EMBL" id="JACHJG010000013">
    <property type="protein sequence ID" value="MBB4889522.1"/>
    <property type="molecule type" value="Genomic_DNA"/>
</dbReference>
<dbReference type="Proteomes" id="UP000556436">
    <property type="component" value="Unassembled WGS sequence"/>
</dbReference>
<reference evidence="2 3" key="1">
    <citation type="submission" date="2020-08" db="EMBL/GenBank/DDBJ databases">
        <title>Genomic Encyclopedia of Type Strains, Phase III (KMG-III): the genomes of soil and plant-associated and newly described type strains.</title>
        <authorList>
            <person name="Whitman W."/>
        </authorList>
    </citation>
    <scope>NUCLEOTIDE SEQUENCE [LARGE SCALE GENOMIC DNA]</scope>
    <source>
        <strain evidence="2 3">CECT 3265</strain>
    </source>
</reference>
<gene>
    <name evidence="2" type="ORF">FHS38_005597</name>
</gene>
<accession>A0A7W7LGI7</accession>
<evidence type="ECO:0000313" key="3">
    <source>
        <dbReference type="Proteomes" id="UP000556436"/>
    </source>
</evidence>
<proteinExistence type="predicted"/>
<sequence length="35" mass="3741">MPKGGSITPVLPPFGVSQSVRRARRAPPWSLRAAP</sequence>
<evidence type="ECO:0000313" key="2">
    <source>
        <dbReference type="EMBL" id="MBB4889522.1"/>
    </source>
</evidence>
<comment type="caution">
    <text evidence="2">The sequence shown here is derived from an EMBL/GenBank/DDBJ whole genome shotgun (WGS) entry which is preliminary data.</text>
</comment>
<keyword evidence="3" id="KW-1185">Reference proteome</keyword>